<evidence type="ECO:0000313" key="3">
    <source>
        <dbReference type="Proteomes" id="UP000799767"/>
    </source>
</evidence>
<protein>
    <submittedName>
        <fullName evidence="2">Uncharacterized protein</fullName>
    </submittedName>
</protein>
<evidence type="ECO:0000313" key="2">
    <source>
        <dbReference type="EMBL" id="KAF2483285.1"/>
    </source>
</evidence>
<dbReference type="RefSeq" id="XP_033589855.1">
    <property type="nucleotide sequence ID" value="XM_033737120.1"/>
</dbReference>
<dbReference type="GeneID" id="54478122"/>
<dbReference type="Proteomes" id="UP000799767">
    <property type="component" value="Unassembled WGS sequence"/>
</dbReference>
<dbReference type="OrthoDB" id="3910171at2759"/>
<dbReference type="EMBL" id="MU001635">
    <property type="protein sequence ID" value="KAF2483285.1"/>
    <property type="molecule type" value="Genomic_DNA"/>
</dbReference>
<dbReference type="AlphaFoldDB" id="A0A6A6PTR4"/>
<proteinExistence type="predicted"/>
<sequence length="220" mass="24320">MFNANFSFTPRPTRVDSFMNTSNPARSSTRSASPCTSGAPSPTDFSVTDLAAQFSQQRIQRNAQICYDSCTSYANTDDDASWSIPPLEAGNNDALHRVRSYPPPRPHSPSQRAHRQLHTQLLCTTSHRRDIAALIAGMVDAGEQCCVSPLSPEPSSPSADGDDEGYNSSDDASRQSSVTTPQYQWYHRRASDLVSSGACVSKGIRMRKERRYRRVRTAEQ</sequence>
<feature type="region of interest" description="Disordered" evidence="1">
    <location>
        <begin position="146"/>
        <end position="187"/>
    </location>
</feature>
<accession>A0A6A6PTR4</accession>
<feature type="compositionally biased region" description="Polar residues" evidence="1">
    <location>
        <begin position="18"/>
        <end position="42"/>
    </location>
</feature>
<keyword evidence="3" id="KW-1185">Reference proteome</keyword>
<evidence type="ECO:0000256" key="1">
    <source>
        <dbReference type="SAM" id="MobiDB-lite"/>
    </source>
</evidence>
<feature type="region of interest" description="Disordered" evidence="1">
    <location>
        <begin position="13"/>
        <end position="42"/>
    </location>
</feature>
<organism evidence="2 3">
    <name type="scientific">Neohortaea acidophila</name>
    <dbReference type="NCBI Taxonomy" id="245834"/>
    <lineage>
        <taxon>Eukaryota</taxon>
        <taxon>Fungi</taxon>
        <taxon>Dikarya</taxon>
        <taxon>Ascomycota</taxon>
        <taxon>Pezizomycotina</taxon>
        <taxon>Dothideomycetes</taxon>
        <taxon>Dothideomycetidae</taxon>
        <taxon>Mycosphaerellales</taxon>
        <taxon>Teratosphaeriaceae</taxon>
        <taxon>Neohortaea</taxon>
    </lineage>
</organism>
<feature type="region of interest" description="Disordered" evidence="1">
    <location>
        <begin position="94"/>
        <end position="116"/>
    </location>
</feature>
<reference evidence="2" key="1">
    <citation type="journal article" date="2020" name="Stud. Mycol.">
        <title>101 Dothideomycetes genomes: a test case for predicting lifestyles and emergence of pathogens.</title>
        <authorList>
            <person name="Haridas S."/>
            <person name="Albert R."/>
            <person name="Binder M."/>
            <person name="Bloem J."/>
            <person name="Labutti K."/>
            <person name="Salamov A."/>
            <person name="Andreopoulos B."/>
            <person name="Baker S."/>
            <person name="Barry K."/>
            <person name="Bills G."/>
            <person name="Bluhm B."/>
            <person name="Cannon C."/>
            <person name="Castanera R."/>
            <person name="Culley D."/>
            <person name="Daum C."/>
            <person name="Ezra D."/>
            <person name="Gonzalez J."/>
            <person name="Henrissat B."/>
            <person name="Kuo A."/>
            <person name="Liang C."/>
            <person name="Lipzen A."/>
            <person name="Lutzoni F."/>
            <person name="Magnuson J."/>
            <person name="Mondo S."/>
            <person name="Nolan M."/>
            <person name="Ohm R."/>
            <person name="Pangilinan J."/>
            <person name="Park H.-J."/>
            <person name="Ramirez L."/>
            <person name="Alfaro M."/>
            <person name="Sun H."/>
            <person name="Tritt A."/>
            <person name="Yoshinaga Y."/>
            <person name="Zwiers L.-H."/>
            <person name="Turgeon B."/>
            <person name="Goodwin S."/>
            <person name="Spatafora J."/>
            <person name="Crous P."/>
            <person name="Grigoriev I."/>
        </authorList>
    </citation>
    <scope>NUCLEOTIDE SEQUENCE</scope>
    <source>
        <strain evidence="2">CBS 113389</strain>
    </source>
</reference>
<name>A0A6A6PTR4_9PEZI</name>
<gene>
    <name evidence="2" type="ORF">BDY17DRAFT_324035</name>
</gene>
<feature type="compositionally biased region" description="Polar residues" evidence="1">
    <location>
        <begin position="166"/>
        <end position="183"/>
    </location>
</feature>